<reference evidence="2" key="1">
    <citation type="journal article" date="2020" name="Stud. Mycol.">
        <title>101 Dothideomycetes genomes: a test case for predicting lifestyles and emergence of pathogens.</title>
        <authorList>
            <person name="Haridas S."/>
            <person name="Albert R."/>
            <person name="Binder M."/>
            <person name="Bloem J."/>
            <person name="Labutti K."/>
            <person name="Salamov A."/>
            <person name="Andreopoulos B."/>
            <person name="Baker S."/>
            <person name="Barry K."/>
            <person name="Bills G."/>
            <person name="Bluhm B."/>
            <person name="Cannon C."/>
            <person name="Castanera R."/>
            <person name="Culley D."/>
            <person name="Daum C."/>
            <person name="Ezra D."/>
            <person name="Gonzalez J."/>
            <person name="Henrissat B."/>
            <person name="Kuo A."/>
            <person name="Liang C."/>
            <person name="Lipzen A."/>
            <person name="Lutzoni F."/>
            <person name="Magnuson J."/>
            <person name="Mondo S."/>
            <person name="Nolan M."/>
            <person name="Ohm R."/>
            <person name="Pangilinan J."/>
            <person name="Park H.-J."/>
            <person name="Ramirez L."/>
            <person name="Alfaro M."/>
            <person name="Sun H."/>
            <person name="Tritt A."/>
            <person name="Yoshinaga Y."/>
            <person name="Zwiers L.-H."/>
            <person name="Turgeon B."/>
            <person name="Goodwin S."/>
            <person name="Spatafora J."/>
            <person name="Crous P."/>
            <person name="Grigoriev I."/>
        </authorList>
    </citation>
    <scope>NUCLEOTIDE SEQUENCE</scope>
    <source>
        <strain evidence="2">CBS 473.64</strain>
    </source>
</reference>
<name>A0A6A6RUW3_9PLEO</name>
<evidence type="ECO:0000313" key="2">
    <source>
        <dbReference type="EMBL" id="KAF2639369.1"/>
    </source>
</evidence>
<feature type="signal peptide" evidence="1">
    <location>
        <begin position="1"/>
        <end position="15"/>
    </location>
</feature>
<proteinExistence type="predicted"/>
<evidence type="ECO:0000313" key="3">
    <source>
        <dbReference type="Proteomes" id="UP000799753"/>
    </source>
</evidence>
<protein>
    <submittedName>
        <fullName evidence="2">Uncharacterized protein</fullName>
    </submittedName>
</protein>
<keyword evidence="3" id="KW-1185">Reference proteome</keyword>
<keyword evidence="1" id="KW-0732">Signal</keyword>
<feature type="chain" id="PRO_5025633994" evidence="1">
    <location>
        <begin position="16"/>
        <end position="201"/>
    </location>
</feature>
<dbReference type="AlphaFoldDB" id="A0A6A6RUW3"/>
<evidence type="ECO:0000256" key="1">
    <source>
        <dbReference type="SAM" id="SignalP"/>
    </source>
</evidence>
<sequence length="201" mass="22139">MLVCGLFTTPPTALSLCTFLANAAHTTTSRDPNTAKFGARSSLLHFDFACTSSPTSSFTISPPRGLCRLLPAQTTSSIAHDALHDPGFRAPDSADQYAQDDMRRLQRCRKRKCQVLDVPRGRDKLHSPARRRDAIRTSHFGAATRSAGPHPRILSRGVRKIQAEAGGWRQLLCVSACGRHVWTGRSNVQYTQLFGPGHYVR</sequence>
<dbReference type="Proteomes" id="UP000799753">
    <property type="component" value="Unassembled WGS sequence"/>
</dbReference>
<dbReference type="EMBL" id="MU006787">
    <property type="protein sequence ID" value="KAF2639369.1"/>
    <property type="molecule type" value="Genomic_DNA"/>
</dbReference>
<accession>A0A6A6RUW3</accession>
<gene>
    <name evidence="2" type="ORF">P280DRAFT_60044</name>
</gene>
<organism evidence="2 3">
    <name type="scientific">Massarina eburnea CBS 473.64</name>
    <dbReference type="NCBI Taxonomy" id="1395130"/>
    <lineage>
        <taxon>Eukaryota</taxon>
        <taxon>Fungi</taxon>
        <taxon>Dikarya</taxon>
        <taxon>Ascomycota</taxon>
        <taxon>Pezizomycotina</taxon>
        <taxon>Dothideomycetes</taxon>
        <taxon>Pleosporomycetidae</taxon>
        <taxon>Pleosporales</taxon>
        <taxon>Massarineae</taxon>
        <taxon>Massarinaceae</taxon>
        <taxon>Massarina</taxon>
    </lineage>
</organism>